<protein>
    <submittedName>
        <fullName evidence="1">Uncharacterized protein</fullName>
    </submittedName>
</protein>
<reference evidence="1 3" key="1">
    <citation type="journal article" date="2016" name="Int. J. Syst. Evol. Microbiol.">
        <title>Methanosarcina flavescens sp. nov., a methanogenic archaeon isolated from a full-scale anaerobic digester.</title>
        <authorList>
            <person name="Kern T."/>
            <person name="Fischer M.A."/>
            <person name="Deppenmeier U."/>
            <person name="Schmitz R.A."/>
            <person name="Rother M."/>
        </authorList>
    </citation>
    <scope>NUCLEOTIDE SEQUENCE [LARGE SCALE GENOMIC DNA]</scope>
    <source>
        <strain evidence="1 3">E03.2</strain>
    </source>
</reference>
<dbReference type="AlphaFoldDB" id="A0A660HT57"/>
<dbReference type="EMBL" id="JAAYQL010000007">
    <property type="protein sequence ID" value="NLK31512.1"/>
    <property type="molecule type" value="Genomic_DNA"/>
</dbReference>
<dbReference type="Proteomes" id="UP000053087">
    <property type="component" value="Chromosome"/>
</dbReference>
<gene>
    <name evidence="1" type="ORF">AOB57_010145</name>
    <name evidence="2" type="ORF">GX302_01345</name>
</gene>
<accession>A0A660HT57</accession>
<evidence type="ECO:0000313" key="2">
    <source>
        <dbReference type="EMBL" id="NLK31512.1"/>
    </source>
</evidence>
<proteinExistence type="predicted"/>
<dbReference type="KEGG" id="mfz:AOB57_010145"/>
<keyword evidence="3" id="KW-1185">Reference proteome</keyword>
<dbReference type="EMBL" id="CP032683">
    <property type="protein sequence ID" value="AYK15497.1"/>
    <property type="molecule type" value="Genomic_DNA"/>
</dbReference>
<dbReference type="RefSeq" id="WP_054297586.1">
    <property type="nucleotide sequence ID" value="NZ_CP032683.1"/>
</dbReference>
<evidence type="ECO:0000313" key="4">
    <source>
        <dbReference type="Proteomes" id="UP000585579"/>
    </source>
</evidence>
<sequence>MERWVYPILTLVVPRLYNNIQATLGKIKYKIIDSKDLIEEKVTNPEVWSTGKILEKYGRDLDEVNDKWNIFRLIARLPIPRTGDSIIKELREGVLHA</sequence>
<name>A0A660HT57_9EURY</name>
<organism evidence="1 3">
    <name type="scientific">Methanosarcina flavescens</name>
    <dbReference type="NCBI Taxonomy" id="1715806"/>
    <lineage>
        <taxon>Archaea</taxon>
        <taxon>Methanobacteriati</taxon>
        <taxon>Methanobacteriota</taxon>
        <taxon>Stenosarchaea group</taxon>
        <taxon>Methanomicrobia</taxon>
        <taxon>Methanosarcinales</taxon>
        <taxon>Methanosarcinaceae</taxon>
        <taxon>Methanosarcina</taxon>
    </lineage>
</organism>
<dbReference type="Proteomes" id="UP000585579">
    <property type="component" value="Unassembled WGS sequence"/>
</dbReference>
<evidence type="ECO:0000313" key="1">
    <source>
        <dbReference type="EMBL" id="AYK15497.1"/>
    </source>
</evidence>
<evidence type="ECO:0000313" key="3">
    <source>
        <dbReference type="Proteomes" id="UP000053087"/>
    </source>
</evidence>
<reference evidence="2 4" key="3">
    <citation type="journal article" date="2020" name="Biotechnol. Biofuels">
        <title>New insights from the biogas microbiome by comprehensive genome-resolved metagenomics of nearly 1600 species originating from multiple anaerobic digesters.</title>
        <authorList>
            <person name="Campanaro S."/>
            <person name="Treu L."/>
            <person name="Rodriguez-R L.M."/>
            <person name="Kovalovszki A."/>
            <person name="Ziels R.M."/>
            <person name="Maus I."/>
            <person name="Zhu X."/>
            <person name="Kougias P.G."/>
            <person name="Basile A."/>
            <person name="Luo G."/>
            <person name="Schluter A."/>
            <person name="Konstantinidis K.T."/>
            <person name="Angelidaki I."/>
        </authorList>
    </citation>
    <scope>NUCLEOTIDE SEQUENCE [LARGE SCALE GENOMIC DNA]</scope>
    <source>
        <strain evidence="2">AS22ysBPME_46</strain>
    </source>
</reference>
<reference evidence="1" key="2">
    <citation type="submission" date="2018-10" db="EMBL/GenBank/DDBJ databases">
        <authorList>
            <person name="Fischer M.A."/>
            <person name="Kern T."/>
            <person name="Deppenmeier U."/>
            <person name="Schmitz R.A."/>
            <person name="Rother M."/>
        </authorList>
    </citation>
    <scope>NUCLEOTIDE SEQUENCE</scope>
    <source>
        <strain evidence="1">E03.2</strain>
    </source>
</reference>
<dbReference type="GeneID" id="53688480"/>
<dbReference type="OrthoDB" id="121930at2157"/>